<feature type="domain" description="MacB-like periplasmic core" evidence="9">
    <location>
        <begin position="23"/>
        <end position="248"/>
    </location>
</feature>
<evidence type="ECO:0000313" key="10">
    <source>
        <dbReference type="EMBL" id="PWB72715.1"/>
    </source>
</evidence>
<evidence type="ECO:0000259" key="9">
    <source>
        <dbReference type="Pfam" id="PF12704"/>
    </source>
</evidence>
<dbReference type="InterPro" id="IPR003838">
    <property type="entry name" value="ABC3_permease_C"/>
</dbReference>
<evidence type="ECO:0000256" key="3">
    <source>
        <dbReference type="ARBA" id="ARBA00022692"/>
    </source>
</evidence>
<keyword evidence="2" id="KW-1003">Cell membrane</keyword>
<dbReference type="PANTHER" id="PTHR30572">
    <property type="entry name" value="MEMBRANE COMPONENT OF TRANSPORTER-RELATED"/>
    <property type="match status" value="1"/>
</dbReference>
<comment type="caution">
    <text evidence="10">The sequence shown here is derived from an EMBL/GenBank/DDBJ whole genome shotgun (WGS) entry which is preliminary data.</text>
</comment>
<gene>
    <name evidence="10" type="ORF">C3F09_06230</name>
</gene>
<comment type="subcellular location">
    <subcellularLocation>
        <location evidence="1">Cell membrane</location>
        <topology evidence="1">Multi-pass membrane protein</topology>
    </subcellularLocation>
</comment>
<dbReference type="PANTHER" id="PTHR30572:SF4">
    <property type="entry name" value="ABC TRANSPORTER PERMEASE YTRF"/>
    <property type="match status" value="1"/>
</dbReference>
<sequence length="413" mass="45846">MTMRPLYTIRQFFNDMRRQKLRTALTTFGIFWGTCSIILLFAFGKGIKESQLKAQKGLGENIAIFWPGITSKDYQGLPHGRRIFFTEEDIVMVKERAQKVDRISPEYSKWNVPMKAGKANTLRNIVGVWPEFGEMRNLIPASGSRFLNQSDQNDKRRVVFIGDKLKTDLFGEGEAVGQIVQLGGVPFTVVGVMQKKAQDNSYNGRDASKAFIPASTFKTMYSSRYLNDFVMQSKPVEPMKAARAEVLQIMAARYRFDPTDEEALACWDVTEGTRFLDSFFSAFQWFLVGIGIATLITGAIGVSNIMNVVLEERTKEIGIKMALGARKSFILGQFIVETLMITAIGGIAGFVFAYAIVAIFPALKLEDYVGTPTINLAAAIGMTALLGVIGFIAGIFPARRAANLEPVKALKLF</sequence>
<feature type="transmembrane region" description="Helical" evidence="7">
    <location>
        <begin position="285"/>
        <end position="310"/>
    </location>
</feature>
<evidence type="ECO:0000256" key="1">
    <source>
        <dbReference type="ARBA" id="ARBA00004651"/>
    </source>
</evidence>
<evidence type="ECO:0000256" key="4">
    <source>
        <dbReference type="ARBA" id="ARBA00022989"/>
    </source>
</evidence>
<evidence type="ECO:0000256" key="7">
    <source>
        <dbReference type="SAM" id="Phobius"/>
    </source>
</evidence>
<protein>
    <submittedName>
        <fullName evidence="10">ABC transporter permease</fullName>
    </submittedName>
</protein>
<reference evidence="10 11" key="1">
    <citation type="journal article" date="2018" name="ISME J.">
        <title>A methanotrophic archaeon couples anaerobic oxidation of methane to Fe(III) reduction.</title>
        <authorList>
            <person name="Cai C."/>
            <person name="Leu A.O."/>
            <person name="Xie G.J."/>
            <person name="Guo J."/>
            <person name="Feng Y."/>
            <person name="Zhao J.X."/>
            <person name="Tyson G.W."/>
            <person name="Yuan Z."/>
            <person name="Hu S."/>
        </authorList>
    </citation>
    <scope>NUCLEOTIDE SEQUENCE [LARGE SCALE GENOMIC DNA]</scope>
    <source>
        <strain evidence="10">FeB_12</strain>
    </source>
</reference>
<dbReference type="GO" id="GO:0022857">
    <property type="term" value="F:transmembrane transporter activity"/>
    <property type="evidence" value="ECO:0007669"/>
    <property type="project" value="TreeGrafter"/>
</dbReference>
<accession>A0A855X136</accession>
<feature type="transmembrane region" description="Helical" evidence="7">
    <location>
        <begin position="330"/>
        <end position="356"/>
    </location>
</feature>
<evidence type="ECO:0000256" key="5">
    <source>
        <dbReference type="ARBA" id="ARBA00023136"/>
    </source>
</evidence>
<dbReference type="InterPro" id="IPR050250">
    <property type="entry name" value="Macrolide_Exporter_MacB"/>
</dbReference>
<evidence type="ECO:0000256" key="6">
    <source>
        <dbReference type="ARBA" id="ARBA00038076"/>
    </source>
</evidence>
<organism evidence="10 11">
    <name type="scientific">candidate division GN15 bacterium</name>
    <dbReference type="NCBI Taxonomy" id="2072418"/>
    <lineage>
        <taxon>Bacteria</taxon>
        <taxon>candidate division GN15</taxon>
    </lineage>
</organism>
<dbReference type="GO" id="GO:0005886">
    <property type="term" value="C:plasma membrane"/>
    <property type="evidence" value="ECO:0007669"/>
    <property type="project" value="UniProtKB-SubCell"/>
</dbReference>
<keyword evidence="4 7" id="KW-1133">Transmembrane helix</keyword>
<dbReference type="Pfam" id="PF12704">
    <property type="entry name" value="MacB_PCD"/>
    <property type="match status" value="1"/>
</dbReference>
<dbReference type="EMBL" id="PQAP01000077">
    <property type="protein sequence ID" value="PWB72715.1"/>
    <property type="molecule type" value="Genomic_DNA"/>
</dbReference>
<dbReference type="AlphaFoldDB" id="A0A855X136"/>
<evidence type="ECO:0000313" key="11">
    <source>
        <dbReference type="Proteomes" id="UP000250918"/>
    </source>
</evidence>
<proteinExistence type="inferred from homology"/>
<dbReference type="Proteomes" id="UP000250918">
    <property type="component" value="Unassembled WGS sequence"/>
</dbReference>
<comment type="similarity">
    <text evidence="6">Belongs to the ABC-4 integral membrane protein family.</text>
</comment>
<feature type="domain" description="ABC3 transporter permease C-terminal" evidence="8">
    <location>
        <begin position="290"/>
        <end position="406"/>
    </location>
</feature>
<evidence type="ECO:0000256" key="2">
    <source>
        <dbReference type="ARBA" id="ARBA00022475"/>
    </source>
</evidence>
<name>A0A855X136_9BACT</name>
<keyword evidence="5 7" id="KW-0472">Membrane</keyword>
<feature type="transmembrane region" description="Helical" evidence="7">
    <location>
        <begin position="21"/>
        <end position="43"/>
    </location>
</feature>
<feature type="transmembrane region" description="Helical" evidence="7">
    <location>
        <begin position="376"/>
        <end position="398"/>
    </location>
</feature>
<dbReference type="InterPro" id="IPR025857">
    <property type="entry name" value="MacB_PCD"/>
</dbReference>
<keyword evidence="3 7" id="KW-0812">Transmembrane</keyword>
<evidence type="ECO:0000259" key="8">
    <source>
        <dbReference type="Pfam" id="PF02687"/>
    </source>
</evidence>
<dbReference type="Pfam" id="PF02687">
    <property type="entry name" value="FtsX"/>
    <property type="match status" value="1"/>
</dbReference>